<proteinExistence type="predicted"/>
<evidence type="ECO:0000313" key="1">
    <source>
        <dbReference type="EMBL" id="SDT52696.1"/>
    </source>
</evidence>
<dbReference type="AlphaFoldDB" id="A0A1H2B4I5"/>
<dbReference type="PROSITE" id="PS51318">
    <property type="entry name" value="TAT"/>
    <property type="match status" value="1"/>
</dbReference>
<protein>
    <submittedName>
        <fullName evidence="1">Uncharacterized protein</fullName>
    </submittedName>
</protein>
<accession>A0A1H2B4I5</accession>
<dbReference type="InterPro" id="IPR006311">
    <property type="entry name" value="TAT_signal"/>
</dbReference>
<organism evidence="1 2">
    <name type="scientific">Pseudarthrobacter equi</name>
    <dbReference type="NCBI Taxonomy" id="728066"/>
    <lineage>
        <taxon>Bacteria</taxon>
        <taxon>Bacillati</taxon>
        <taxon>Actinomycetota</taxon>
        <taxon>Actinomycetes</taxon>
        <taxon>Micrococcales</taxon>
        <taxon>Micrococcaceae</taxon>
        <taxon>Pseudarthrobacter</taxon>
    </lineage>
</organism>
<dbReference type="RefSeq" id="WP_197676718.1">
    <property type="nucleotide sequence ID" value="NZ_LT629779.1"/>
</dbReference>
<keyword evidence="2" id="KW-1185">Reference proteome</keyword>
<sequence length="439" mass="46332">MDRKDNSPDKVKGVKRRGLLRFGSLVSAISGAVVLTGTTTSAVAAPGDKNLSSYVPTAEKGAPLGVATLDNGTKIPSTQIPDLSESYARAISAQAWKPFTFYSTGTVIASPAGSLVKARIDHQSNIEFQIGDWLQIAPAALMPRYYDEGGRFVDRGAILTLSRNHDPSGFQPLIWANVAGQGDNKSFKGVVAGQFLARDRFEVDSTNKGVLYAIQAVVAPTIDRDNIPYDDVVGLSIVNQGTAMGTDGLYFGNNRMDRATNPDAKDFANVIQNDMSSNSFIRSIGRHDVGISLSGAKITTTAIRLGNSQSISWNDELGNLTHAIRLSAKGTLRLLEGGIDIRSDKSVYFNNKVVLSNNTPLYGLRFGAATECEVIKVATDDNVALFGGRVKILASGGIALQGSTSQPAAQASGAGALFVEAGALKYRGSLGTVTTIAPA</sequence>
<name>A0A1H2B4I5_9MICC</name>
<gene>
    <name evidence="1" type="ORF">SAMN04489743_3397</name>
</gene>
<dbReference type="EMBL" id="LT629779">
    <property type="protein sequence ID" value="SDT52696.1"/>
    <property type="molecule type" value="Genomic_DNA"/>
</dbReference>
<dbReference type="Proteomes" id="UP000198751">
    <property type="component" value="Chromosome I"/>
</dbReference>
<reference evidence="2" key="1">
    <citation type="submission" date="2016-10" db="EMBL/GenBank/DDBJ databases">
        <authorList>
            <person name="Varghese N."/>
            <person name="Submissions S."/>
        </authorList>
    </citation>
    <scope>NUCLEOTIDE SEQUENCE [LARGE SCALE GENOMIC DNA]</scope>
    <source>
        <strain evidence="2">IMMIB L-1606</strain>
    </source>
</reference>
<evidence type="ECO:0000313" key="2">
    <source>
        <dbReference type="Proteomes" id="UP000198751"/>
    </source>
</evidence>